<dbReference type="OrthoDB" id="5385013at2759"/>
<dbReference type="AlphaFoldDB" id="A0A6A6GPU6"/>
<accession>A0A6A6GPU6</accession>
<proteinExistence type="predicted"/>
<sequence>MKTITALLVAMAATIASAQDLSTCVVSVDILTVFDTITVTQTVAKVTTTVVSTEIVTITAGGSSSNNLTTTSTPASFTYLPTSSDNSNTTATIFTASTTSVFPTLTLTIPRTNSVSSLLGPGASGWNGSSSIISSLGLPTDGSNAELADSVSGIFGRDAQLEDVEVGEFTETELPGNTYPGPVRYSPGTIGRPGLSQSPPYPTTAVLTSLTAPVYATDTVGRTTCNQTISEPSTLSTRTIPFPSGTGLATVETDCGETGDFRFGWDDLPRFITNLTDITRAVPIFSPYRHFQFSEGYVYAPLPETPFRAVTPPHLAVFITKQTGAANIPSPGFVRPGELGAGARASNQVYWFNAYSAYLGCDNTDSPGCMYEISGYVYDRSFRDEVLAYQSNVTVPACPALEDCDLTFVDFPLDMRGLSGLQIRAFAGEEQRIWFMDELALGWWDNSCEAGQTRARGRNRSIET</sequence>
<evidence type="ECO:0000313" key="3">
    <source>
        <dbReference type="EMBL" id="KAF2227774.1"/>
    </source>
</evidence>
<evidence type="ECO:0000259" key="2">
    <source>
        <dbReference type="Pfam" id="PF24086"/>
    </source>
</evidence>
<evidence type="ECO:0000256" key="1">
    <source>
        <dbReference type="SAM" id="SignalP"/>
    </source>
</evidence>
<protein>
    <recommendedName>
        <fullName evidence="2">DUF7371 domain-containing protein</fullName>
    </recommendedName>
</protein>
<dbReference type="InterPro" id="IPR055795">
    <property type="entry name" value="DUF7371"/>
</dbReference>
<reference evidence="4" key="1">
    <citation type="journal article" date="2020" name="Stud. Mycol.">
        <title>101 Dothideomycetes genomes: A test case for predicting lifestyles and emergence of pathogens.</title>
        <authorList>
            <person name="Haridas S."/>
            <person name="Albert R."/>
            <person name="Binder M."/>
            <person name="Bloem J."/>
            <person name="LaButti K."/>
            <person name="Salamov A."/>
            <person name="Andreopoulos B."/>
            <person name="Baker S."/>
            <person name="Barry K."/>
            <person name="Bills G."/>
            <person name="Bluhm B."/>
            <person name="Cannon C."/>
            <person name="Castanera R."/>
            <person name="Culley D."/>
            <person name="Daum C."/>
            <person name="Ezra D."/>
            <person name="Gonzalez J."/>
            <person name="Henrissat B."/>
            <person name="Kuo A."/>
            <person name="Liang C."/>
            <person name="Lipzen A."/>
            <person name="Lutzoni F."/>
            <person name="Magnuson J."/>
            <person name="Mondo S."/>
            <person name="Nolan M."/>
            <person name="Ohm R."/>
            <person name="Pangilinan J."/>
            <person name="Park H.-J."/>
            <person name="Ramirez L."/>
            <person name="Alfaro M."/>
            <person name="Sun H."/>
            <person name="Tritt A."/>
            <person name="Yoshinaga Y."/>
            <person name="Zwiers L.-H."/>
            <person name="Turgeon B."/>
            <person name="Goodwin S."/>
            <person name="Spatafora J."/>
            <person name="Crous P."/>
            <person name="Grigoriev I."/>
        </authorList>
    </citation>
    <scope>NUCLEOTIDE SEQUENCE [LARGE SCALE GENOMIC DNA]</scope>
    <source>
        <strain evidence="4">CECT 20119</strain>
    </source>
</reference>
<dbReference type="EMBL" id="ML992501">
    <property type="protein sequence ID" value="KAF2227774.1"/>
    <property type="molecule type" value="Genomic_DNA"/>
</dbReference>
<name>A0A6A6GPU6_9PEZI</name>
<organism evidence="3 4">
    <name type="scientific">Elsinoe ampelina</name>
    <dbReference type="NCBI Taxonomy" id="302913"/>
    <lineage>
        <taxon>Eukaryota</taxon>
        <taxon>Fungi</taxon>
        <taxon>Dikarya</taxon>
        <taxon>Ascomycota</taxon>
        <taxon>Pezizomycotina</taxon>
        <taxon>Dothideomycetes</taxon>
        <taxon>Dothideomycetidae</taxon>
        <taxon>Myriangiales</taxon>
        <taxon>Elsinoaceae</taxon>
        <taxon>Elsinoe</taxon>
    </lineage>
</organism>
<feature type="signal peptide" evidence="1">
    <location>
        <begin position="1"/>
        <end position="18"/>
    </location>
</feature>
<feature type="domain" description="DUF7371" evidence="2">
    <location>
        <begin position="257"/>
        <end position="454"/>
    </location>
</feature>
<evidence type="ECO:0000313" key="4">
    <source>
        <dbReference type="Proteomes" id="UP000799538"/>
    </source>
</evidence>
<keyword evidence="4" id="KW-1185">Reference proteome</keyword>
<dbReference type="Proteomes" id="UP000799538">
    <property type="component" value="Unassembled WGS sequence"/>
</dbReference>
<dbReference type="Pfam" id="PF24086">
    <property type="entry name" value="DUF7371"/>
    <property type="match status" value="1"/>
</dbReference>
<feature type="chain" id="PRO_5025426902" description="DUF7371 domain-containing protein" evidence="1">
    <location>
        <begin position="19"/>
        <end position="464"/>
    </location>
</feature>
<keyword evidence="1" id="KW-0732">Signal</keyword>
<gene>
    <name evidence="3" type="ORF">BDZ85DRAFT_7493</name>
</gene>